<dbReference type="InterPro" id="IPR035093">
    <property type="entry name" value="RelE/ParE_toxin_dom_sf"/>
</dbReference>
<comment type="caution">
    <text evidence="2">The sequence shown here is derived from an EMBL/GenBank/DDBJ whole genome shotgun (WGS) entry which is preliminary data.</text>
</comment>
<evidence type="ECO:0000313" key="2">
    <source>
        <dbReference type="EMBL" id="MDT0645553.1"/>
    </source>
</evidence>
<gene>
    <name evidence="2" type="ORF">RM545_02520</name>
</gene>
<protein>
    <submittedName>
        <fullName evidence="2">Type II toxin-antitoxin system RelE/ParE family toxin</fullName>
    </submittedName>
</protein>
<dbReference type="Pfam" id="PF05016">
    <property type="entry name" value="ParE_toxin"/>
    <property type="match status" value="1"/>
</dbReference>
<organism evidence="2 3">
    <name type="scientific">Autumnicola lenta</name>
    <dbReference type="NCBI Taxonomy" id="3075593"/>
    <lineage>
        <taxon>Bacteria</taxon>
        <taxon>Pseudomonadati</taxon>
        <taxon>Bacteroidota</taxon>
        <taxon>Flavobacteriia</taxon>
        <taxon>Flavobacteriales</taxon>
        <taxon>Flavobacteriaceae</taxon>
        <taxon>Autumnicola</taxon>
    </lineage>
</organism>
<accession>A0ABU3CH28</accession>
<evidence type="ECO:0000256" key="1">
    <source>
        <dbReference type="ARBA" id="ARBA00022649"/>
    </source>
</evidence>
<dbReference type="RefSeq" id="WP_311493746.1">
    <property type="nucleotide sequence ID" value="NZ_JAVRHO010000003.1"/>
</dbReference>
<proteinExistence type="predicted"/>
<keyword evidence="1" id="KW-1277">Toxin-antitoxin system</keyword>
<name>A0ABU3CH28_9FLAO</name>
<dbReference type="Proteomes" id="UP001245285">
    <property type="component" value="Unassembled WGS sequence"/>
</dbReference>
<dbReference type="EMBL" id="JAVRHO010000003">
    <property type="protein sequence ID" value="MDT0645553.1"/>
    <property type="molecule type" value="Genomic_DNA"/>
</dbReference>
<sequence length="95" mass="11040">MAFKILITTEAKVDIAEGVEWYEDKSAGLGEKFLQDLDLQLNYISRFPEHFQTRDTGFREIGLDKFPYVIVYVFKSNNVIILAVFNTYQDPTKKP</sequence>
<reference evidence="2 3" key="1">
    <citation type="submission" date="2023-09" db="EMBL/GenBank/DDBJ databases">
        <authorList>
            <person name="Rey-Velasco X."/>
        </authorList>
    </citation>
    <scope>NUCLEOTIDE SEQUENCE [LARGE SCALE GENOMIC DNA]</scope>
    <source>
        <strain evidence="2 3">F260</strain>
    </source>
</reference>
<evidence type="ECO:0000313" key="3">
    <source>
        <dbReference type="Proteomes" id="UP001245285"/>
    </source>
</evidence>
<dbReference type="Gene3D" id="3.30.2310.20">
    <property type="entry name" value="RelE-like"/>
    <property type="match status" value="1"/>
</dbReference>
<keyword evidence="3" id="KW-1185">Reference proteome</keyword>
<dbReference type="InterPro" id="IPR007712">
    <property type="entry name" value="RelE/ParE_toxin"/>
</dbReference>